<feature type="domain" description="SMP-30/Gluconolactonase/LRE-like region" evidence="3">
    <location>
        <begin position="33"/>
        <end position="284"/>
    </location>
</feature>
<reference evidence="4" key="1">
    <citation type="submission" date="2016-01" db="EMBL/GenBank/DDBJ databases">
        <authorList>
            <person name="Peeters C."/>
        </authorList>
    </citation>
    <scope>NUCLEOTIDE SEQUENCE [LARGE SCALE GENOMIC DNA]</scope>
    <source>
        <strain evidence="4">LMG 29325</strain>
    </source>
</reference>
<protein>
    <submittedName>
        <fullName evidence="4">Gluconolactonase</fullName>
    </submittedName>
</protein>
<organism evidence="4 5">
    <name type="scientific">Caballeronia glebae</name>
    <dbReference type="NCBI Taxonomy" id="1777143"/>
    <lineage>
        <taxon>Bacteria</taxon>
        <taxon>Pseudomonadati</taxon>
        <taxon>Pseudomonadota</taxon>
        <taxon>Betaproteobacteria</taxon>
        <taxon>Burkholderiales</taxon>
        <taxon>Burkholderiaceae</taxon>
        <taxon>Caballeronia</taxon>
    </lineage>
</organism>
<dbReference type="Pfam" id="PF08450">
    <property type="entry name" value="SGL"/>
    <property type="match status" value="1"/>
</dbReference>
<feature type="signal peptide" evidence="2">
    <location>
        <begin position="1"/>
        <end position="21"/>
    </location>
</feature>
<accession>A0A158AZM8</accession>
<proteinExistence type="predicted"/>
<sequence>MKARLRIAALLGLLITIAAPAQETVVASNVLGPEGPLVVDGKLYFVGWESNQLVRMDDGKQTVINSDSKCSQNGLALTKRKTFLLACDAEPGAIIETDLNGKELRRWETVAEGQPMAGGVNDIVVTSNDGAYATLTGPGGDQPPVVGKVLYLRPGAKQWQVVADHLNHANGIAVSPDQKTLYVAETFGNTIKMFKINSDGSLHDRANFAFLNLLVDDPVKSMALGPDSMKVDHAGNLYVAQWKGGKVLKISPKGQLLHVFKIAEGDGTTNVAFDEGEKNLYVTVVKDTTDKKYAGSVVRLPNE</sequence>
<dbReference type="Proteomes" id="UP000054596">
    <property type="component" value="Unassembled WGS sequence"/>
</dbReference>
<dbReference type="EMBL" id="FCOJ02000021">
    <property type="protein sequence ID" value="SAK63183.1"/>
    <property type="molecule type" value="Genomic_DNA"/>
</dbReference>
<gene>
    <name evidence="4" type="ORF">AWB82_03277</name>
</gene>
<evidence type="ECO:0000259" key="3">
    <source>
        <dbReference type="Pfam" id="PF08450"/>
    </source>
</evidence>
<evidence type="ECO:0000313" key="5">
    <source>
        <dbReference type="Proteomes" id="UP000054596"/>
    </source>
</evidence>
<dbReference type="STRING" id="1777143.AWB82_03277"/>
<evidence type="ECO:0000313" key="4">
    <source>
        <dbReference type="EMBL" id="SAK63183.1"/>
    </source>
</evidence>
<evidence type="ECO:0000256" key="2">
    <source>
        <dbReference type="SAM" id="SignalP"/>
    </source>
</evidence>
<dbReference type="PANTHER" id="PTHR47572:SF4">
    <property type="entry name" value="LACTONASE DRP35"/>
    <property type="match status" value="1"/>
</dbReference>
<keyword evidence="1" id="KW-0378">Hydrolase</keyword>
<dbReference type="Gene3D" id="2.120.10.30">
    <property type="entry name" value="TolB, C-terminal domain"/>
    <property type="match status" value="1"/>
</dbReference>
<dbReference type="InterPro" id="IPR011042">
    <property type="entry name" value="6-blade_b-propeller_TolB-like"/>
</dbReference>
<name>A0A158AZM8_9BURK</name>
<keyword evidence="2" id="KW-0732">Signal</keyword>
<dbReference type="OrthoDB" id="502821at2"/>
<dbReference type="InterPro" id="IPR013658">
    <property type="entry name" value="SGL"/>
</dbReference>
<dbReference type="AlphaFoldDB" id="A0A158AZM8"/>
<dbReference type="InterPro" id="IPR051262">
    <property type="entry name" value="SMP-30/CGR1_Lactonase"/>
</dbReference>
<dbReference type="SUPFAM" id="SSF63829">
    <property type="entry name" value="Calcium-dependent phosphotriesterase"/>
    <property type="match status" value="1"/>
</dbReference>
<feature type="chain" id="PRO_5007621198" evidence="2">
    <location>
        <begin position="22"/>
        <end position="303"/>
    </location>
</feature>
<dbReference type="PANTHER" id="PTHR47572">
    <property type="entry name" value="LIPOPROTEIN-RELATED"/>
    <property type="match status" value="1"/>
</dbReference>
<evidence type="ECO:0000256" key="1">
    <source>
        <dbReference type="ARBA" id="ARBA00022801"/>
    </source>
</evidence>
<comment type="caution">
    <text evidence="4">The sequence shown here is derived from an EMBL/GenBank/DDBJ whole genome shotgun (WGS) entry which is preliminary data.</text>
</comment>
<dbReference type="RefSeq" id="WP_159462592.1">
    <property type="nucleotide sequence ID" value="NZ_FCOJ02000021.1"/>
</dbReference>
<dbReference type="GO" id="GO:0016787">
    <property type="term" value="F:hydrolase activity"/>
    <property type="evidence" value="ECO:0007669"/>
    <property type="project" value="UniProtKB-KW"/>
</dbReference>
<keyword evidence="5" id="KW-1185">Reference proteome</keyword>